<dbReference type="Gene3D" id="1.10.10.10">
    <property type="entry name" value="Winged helix-like DNA-binding domain superfamily/Winged helix DNA-binding domain"/>
    <property type="match status" value="1"/>
</dbReference>
<keyword evidence="3" id="KW-0804">Transcription</keyword>
<keyword evidence="7" id="KW-1185">Reference proteome</keyword>
<dbReference type="PROSITE" id="PS51063">
    <property type="entry name" value="HTH_CRP_2"/>
    <property type="match status" value="1"/>
</dbReference>
<dbReference type="InterPro" id="IPR000595">
    <property type="entry name" value="cNMP-bd_dom"/>
</dbReference>
<dbReference type="RefSeq" id="WP_225873937.1">
    <property type="nucleotide sequence ID" value="NZ_AP023361.1"/>
</dbReference>
<dbReference type="InterPro" id="IPR014710">
    <property type="entry name" value="RmlC-like_jellyroll"/>
</dbReference>
<dbReference type="KEGG" id="tso:IZ6_30960"/>
<sequence>MHEGPDRKSQASLALAESDAPEAGFSKGQVLFAQGQPADALFFIRRGKIKMNVLSEHGKEGVIAILEAGDFCGENCLAGQSLRTASAKAMTDGAVLRIERATALRLLKDNPEFGARFLSYVLARNLRIEADLIDQLFNSSEKRLARLLLILGAGKNGSAGAIDPPISQEMLAEMIGTTRSRVSHFMNRFRQLGYISYNGHSGQLEVHKSLNSVVLEEE</sequence>
<gene>
    <name evidence="6" type="ORF">IZ6_30960</name>
</gene>
<dbReference type="SUPFAM" id="SSF46785">
    <property type="entry name" value="Winged helix' DNA-binding domain"/>
    <property type="match status" value="1"/>
</dbReference>
<dbReference type="PANTHER" id="PTHR24567">
    <property type="entry name" value="CRP FAMILY TRANSCRIPTIONAL REGULATORY PROTEIN"/>
    <property type="match status" value="1"/>
</dbReference>
<dbReference type="SMART" id="SM00419">
    <property type="entry name" value="HTH_CRP"/>
    <property type="match status" value="1"/>
</dbReference>
<keyword evidence="2" id="KW-0238">DNA-binding</keyword>
<dbReference type="GO" id="GO:0005829">
    <property type="term" value="C:cytosol"/>
    <property type="evidence" value="ECO:0007669"/>
    <property type="project" value="TreeGrafter"/>
</dbReference>
<evidence type="ECO:0000313" key="7">
    <source>
        <dbReference type="Proteomes" id="UP000515317"/>
    </source>
</evidence>
<dbReference type="GO" id="GO:0003700">
    <property type="term" value="F:DNA-binding transcription factor activity"/>
    <property type="evidence" value="ECO:0007669"/>
    <property type="project" value="TreeGrafter"/>
</dbReference>
<protein>
    <submittedName>
        <fullName evidence="6">Crp/Fnr family transcriptional regulator</fullName>
    </submittedName>
</protein>
<accession>A0A6S6QZA7</accession>
<feature type="domain" description="HTH crp-type" evidence="5">
    <location>
        <begin position="138"/>
        <end position="210"/>
    </location>
</feature>
<evidence type="ECO:0000256" key="1">
    <source>
        <dbReference type="ARBA" id="ARBA00023015"/>
    </source>
</evidence>
<evidence type="ECO:0000256" key="3">
    <source>
        <dbReference type="ARBA" id="ARBA00023163"/>
    </source>
</evidence>
<organism evidence="6 7">
    <name type="scientific">Terrihabitans soli</name>
    <dbReference type="NCBI Taxonomy" id="708113"/>
    <lineage>
        <taxon>Bacteria</taxon>
        <taxon>Pseudomonadati</taxon>
        <taxon>Pseudomonadota</taxon>
        <taxon>Alphaproteobacteria</taxon>
        <taxon>Hyphomicrobiales</taxon>
        <taxon>Terrihabitans</taxon>
    </lineage>
</organism>
<keyword evidence="1" id="KW-0805">Transcription regulation</keyword>
<dbReference type="AlphaFoldDB" id="A0A6S6QZA7"/>
<dbReference type="SUPFAM" id="SSF51206">
    <property type="entry name" value="cAMP-binding domain-like"/>
    <property type="match status" value="1"/>
</dbReference>
<evidence type="ECO:0000259" key="5">
    <source>
        <dbReference type="PROSITE" id="PS51063"/>
    </source>
</evidence>
<dbReference type="EMBL" id="AP023361">
    <property type="protein sequence ID" value="BCJ92361.1"/>
    <property type="molecule type" value="Genomic_DNA"/>
</dbReference>
<dbReference type="InterPro" id="IPR018490">
    <property type="entry name" value="cNMP-bd_dom_sf"/>
</dbReference>
<dbReference type="InterPro" id="IPR012318">
    <property type="entry name" value="HTH_CRP"/>
</dbReference>
<dbReference type="GO" id="GO:0003677">
    <property type="term" value="F:DNA binding"/>
    <property type="evidence" value="ECO:0007669"/>
    <property type="project" value="UniProtKB-KW"/>
</dbReference>
<dbReference type="SMART" id="SM00100">
    <property type="entry name" value="cNMP"/>
    <property type="match status" value="1"/>
</dbReference>
<proteinExistence type="predicted"/>
<dbReference type="InterPro" id="IPR050397">
    <property type="entry name" value="Env_Response_Regulators"/>
</dbReference>
<evidence type="ECO:0000259" key="4">
    <source>
        <dbReference type="PROSITE" id="PS50042"/>
    </source>
</evidence>
<dbReference type="Proteomes" id="UP000515317">
    <property type="component" value="Chromosome"/>
</dbReference>
<feature type="domain" description="Cyclic nucleotide-binding" evidence="4">
    <location>
        <begin position="25"/>
        <end position="124"/>
    </location>
</feature>
<dbReference type="InterPro" id="IPR036390">
    <property type="entry name" value="WH_DNA-bd_sf"/>
</dbReference>
<dbReference type="PANTHER" id="PTHR24567:SF68">
    <property type="entry name" value="DNA-BINDING TRANSCRIPTIONAL DUAL REGULATOR CRP"/>
    <property type="match status" value="1"/>
</dbReference>
<reference evidence="6 7" key="1">
    <citation type="submission" date="2020-08" db="EMBL/GenBank/DDBJ databases">
        <title>Genome sequence of Rhizobiales bacterium strain IZ6.</title>
        <authorList>
            <person name="Nakai R."/>
            <person name="Naganuma T."/>
        </authorList>
    </citation>
    <scope>NUCLEOTIDE SEQUENCE [LARGE SCALE GENOMIC DNA]</scope>
    <source>
        <strain evidence="6 7">IZ6</strain>
    </source>
</reference>
<evidence type="ECO:0000313" key="6">
    <source>
        <dbReference type="EMBL" id="BCJ92361.1"/>
    </source>
</evidence>
<dbReference type="PROSITE" id="PS50042">
    <property type="entry name" value="CNMP_BINDING_3"/>
    <property type="match status" value="1"/>
</dbReference>
<dbReference type="CDD" id="cd00038">
    <property type="entry name" value="CAP_ED"/>
    <property type="match status" value="1"/>
</dbReference>
<dbReference type="Gene3D" id="2.60.120.10">
    <property type="entry name" value="Jelly Rolls"/>
    <property type="match status" value="1"/>
</dbReference>
<dbReference type="Pfam" id="PF00027">
    <property type="entry name" value="cNMP_binding"/>
    <property type="match status" value="1"/>
</dbReference>
<dbReference type="Pfam" id="PF13545">
    <property type="entry name" value="HTH_Crp_2"/>
    <property type="match status" value="1"/>
</dbReference>
<name>A0A6S6QZA7_9HYPH</name>
<dbReference type="InterPro" id="IPR036388">
    <property type="entry name" value="WH-like_DNA-bd_sf"/>
</dbReference>
<evidence type="ECO:0000256" key="2">
    <source>
        <dbReference type="ARBA" id="ARBA00023125"/>
    </source>
</evidence>